<keyword evidence="3" id="KW-1185">Reference proteome</keyword>
<feature type="compositionally biased region" description="Polar residues" evidence="1">
    <location>
        <begin position="344"/>
        <end position="362"/>
    </location>
</feature>
<sequence length="1316" mass="141550">MASWPSGLRIGAEGSTALSHPITPTTSDPYSLRDEDFDHDLGKEKLDYSTRKLLEAMASGSPSVKQLDDPLPLHVSSTAGGRVEDGLYPPEFYEYADGLLSCTWKEGLTAIESYEWGRSTSEVQRKQDEAYREVQQSTNAVEEWQTETLLSDAASQGSPHSASLGVDDIEAELSFDEGLLHAGPTTSALICASLPRSLHREGPAAPSLLSPTPPKASENGIESSPPWTESPPWLDTVTPEVIISTMPLKAADTREPIAHPSLSSTLLSNKGAADSMLQHDSFAEKASGVEDMQGAIEGHAKLLVQSPVLNLKAIPPLHGPDRAATPSNTAVDQLGANRPIERQMPNNQGTLTEAQPETNVTADETESNDWDSLFDYYPEESEQNEQQHDKETDVTCPLPENAESVNMPAQASPADTNAVSNSSEITANDNPIQPTLHDDDDDFAAQMLAGFNSADQRSPTATLLEGYLSEVVSSTEALALPSNTSESAPNYGLKASVEHQVDADGVGRSVASEGSLVPSLQDQLPFSPPKDAPQLQQHDVPEQGSFTEVVLTEAIKMRDRNEKVDRESPQHNASKQESSTEVALTKEINMSDRNDKVDVGIQKETDAAVHEVSLVPLLQKESHGVSPGGEIKITQQNVFAQGSCSNESKAEHNHMDVKSEGMDLTVQSNSNPTSKDTDEWHESQHTEPAKDAHLPQQNSLKQALLPSDEVKLPRDTQDANESDSMTKSEEAGVPGEDTVSSFSPDREVQRSPFKLKIRSQIWNAASRDGSYDDVSPVEGRPMAPAPTLGNAMAEPQVPDDTGNYSEINSSDKNGSVADHATPEKTPSGLSVSGEESPNLPAVLRQEGTLANSVANTPQPLLPGLEEHAAAAASSSTIAPSYPTAMAVPRHDQSSPWAGTLLEQQLDLPPSPYTSGPATGALPVETCYSESDTSLGAEASFKDGLQAEPADALLPVSTQDSSHGTPESLHVPTKDESFESLSSPESELSDLEAYIEATLQQSTPKAVPMKRMHPATNKKARANPDANVEYQQEESSGSDYEAPAKKKQKKMSSEASTTTPRSKGNTKLGAPSKSRRGKKPTRHALEEEVIDRDDIEAEMDGKEHTASTENGASTTHQTTSSRPRYWALNTDYLWLGKRVTRGDVNSRRVGDITANTSPVQGAVQKHEEEEILVDAEPNAATDGIAPVSQAKAKRKATATLAKAPKTPRTTVSKPAPRKITAQTPAKAPLPKSPATASSNTPEAATKRSKFGFKPPNGRKRKSTEAADDDAETPRPSSAQTHTKRQTRQASAKREEWEKQMEIETNVAKRTRGARKSQ</sequence>
<feature type="compositionally biased region" description="Polar residues" evidence="1">
    <location>
        <begin position="955"/>
        <end position="964"/>
    </location>
</feature>
<feature type="compositionally biased region" description="Basic and acidic residues" evidence="1">
    <location>
        <begin position="1290"/>
        <end position="1300"/>
    </location>
</feature>
<protein>
    <submittedName>
        <fullName evidence="2">Uncharacterized protein</fullName>
    </submittedName>
</protein>
<gene>
    <name evidence="2" type="ORF">SLS60_001849</name>
</gene>
<feature type="compositionally biased region" description="Polar residues" evidence="1">
    <location>
        <begin position="802"/>
        <end position="813"/>
    </location>
</feature>
<name>A0ABR3S1J0_9PLEO</name>
<feature type="compositionally biased region" description="Polar residues" evidence="1">
    <location>
        <begin position="1052"/>
        <end position="1064"/>
    </location>
</feature>
<feature type="region of interest" description="Disordered" evidence="1">
    <location>
        <begin position="662"/>
        <end position="751"/>
    </location>
</feature>
<evidence type="ECO:0000313" key="3">
    <source>
        <dbReference type="Proteomes" id="UP001521785"/>
    </source>
</evidence>
<feature type="compositionally biased region" description="Basic residues" evidence="1">
    <location>
        <begin position="1307"/>
        <end position="1316"/>
    </location>
</feature>
<feature type="region of interest" description="Disordered" evidence="1">
    <location>
        <begin position="200"/>
        <end position="234"/>
    </location>
</feature>
<feature type="compositionally biased region" description="Basic residues" evidence="1">
    <location>
        <begin position="1007"/>
        <end position="1020"/>
    </location>
</feature>
<evidence type="ECO:0000256" key="1">
    <source>
        <dbReference type="SAM" id="MobiDB-lite"/>
    </source>
</evidence>
<proteinExistence type="predicted"/>
<feature type="region of interest" description="Disordered" evidence="1">
    <location>
        <begin position="504"/>
        <end position="591"/>
    </location>
</feature>
<feature type="region of interest" description="Disordered" evidence="1">
    <location>
        <begin position="937"/>
        <end position="1121"/>
    </location>
</feature>
<feature type="compositionally biased region" description="Polar residues" evidence="1">
    <location>
        <begin position="1028"/>
        <end position="1037"/>
    </location>
</feature>
<feature type="compositionally biased region" description="Polar residues" evidence="1">
    <location>
        <begin position="16"/>
        <end position="29"/>
    </location>
</feature>
<feature type="region of interest" description="Disordered" evidence="1">
    <location>
        <begin position="340"/>
        <end position="368"/>
    </location>
</feature>
<comment type="caution">
    <text evidence="2">The sequence shown here is derived from an EMBL/GenBank/DDBJ whole genome shotgun (WGS) entry which is preliminary data.</text>
</comment>
<feature type="region of interest" description="Disordered" evidence="1">
    <location>
        <begin position="1"/>
        <end position="36"/>
    </location>
</feature>
<dbReference type="EMBL" id="JAKJXO020000002">
    <property type="protein sequence ID" value="KAL1610184.1"/>
    <property type="molecule type" value="Genomic_DNA"/>
</dbReference>
<feature type="compositionally biased region" description="Acidic residues" evidence="1">
    <location>
        <begin position="1086"/>
        <end position="1097"/>
    </location>
</feature>
<feature type="compositionally biased region" description="Polar residues" evidence="1">
    <location>
        <begin position="403"/>
        <end position="433"/>
    </location>
</feature>
<feature type="compositionally biased region" description="Low complexity" evidence="1">
    <location>
        <begin position="1196"/>
        <end position="1209"/>
    </location>
</feature>
<feature type="compositionally biased region" description="Polar residues" evidence="1">
    <location>
        <begin position="665"/>
        <end position="674"/>
    </location>
</feature>
<feature type="compositionally biased region" description="Basic and acidic residues" evidence="1">
    <location>
        <begin position="675"/>
        <end position="693"/>
    </location>
</feature>
<feature type="compositionally biased region" description="Basic residues" evidence="1">
    <location>
        <begin position="1245"/>
        <end position="1260"/>
    </location>
</feature>
<feature type="region of interest" description="Disordered" evidence="1">
    <location>
        <begin position="380"/>
        <end position="439"/>
    </location>
</feature>
<feature type="compositionally biased region" description="Basic and acidic residues" evidence="1">
    <location>
        <begin position="708"/>
        <end position="717"/>
    </location>
</feature>
<feature type="compositionally biased region" description="Low complexity" evidence="1">
    <location>
        <begin position="222"/>
        <end position="233"/>
    </location>
</feature>
<evidence type="ECO:0000313" key="2">
    <source>
        <dbReference type="EMBL" id="KAL1610184.1"/>
    </source>
</evidence>
<feature type="region of interest" description="Disordered" evidence="1">
    <location>
        <begin position="767"/>
        <end position="875"/>
    </location>
</feature>
<organism evidence="2 3">
    <name type="scientific">Paraconiothyrium brasiliense</name>
    <dbReference type="NCBI Taxonomy" id="300254"/>
    <lineage>
        <taxon>Eukaryota</taxon>
        <taxon>Fungi</taxon>
        <taxon>Dikarya</taxon>
        <taxon>Ascomycota</taxon>
        <taxon>Pezizomycotina</taxon>
        <taxon>Dothideomycetes</taxon>
        <taxon>Pleosporomycetidae</taxon>
        <taxon>Pleosporales</taxon>
        <taxon>Massarineae</taxon>
        <taxon>Didymosphaeriaceae</taxon>
        <taxon>Paraconiothyrium</taxon>
    </lineage>
</organism>
<feature type="compositionally biased region" description="Basic and acidic residues" evidence="1">
    <location>
        <begin position="555"/>
        <end position="569"/>
    </location>
</feature>
<accession>A0ABR3S1J0</accession>
<feature type="region of interest" description="Disordered" evidence="1">
    <location>
        <begin position="1148"/>
        <end position="1316"/>
    </location>
</feature>
<feature type="compositionally biased region" description="Polar residues" evidence="1">
    <location>
        <begin position="1106"/>
        <end position="1121"/>
    </location>
</feature>
<dbReference type="Proteomes" id="UP001521785">
    <property type="component" value="Unassembled WGS sequence"/>
</dbReference>
<reference evidence="2 3" key="1">
    <citation type="submission" date="2024-02" db="EMBL/GenBank/DDBJ databases">
        <title>De novo assembly and annotation of 12 fungi associated with fruit tree decline syndrome in Ontario, Canada.</title>
        <authorList>
            <person name="Sulman M."/>
            <person name="Ellouze W."/>
            <person name="Ilyukhin E."/>
        </authorList>
    </citation>
    <scope>NUCLEOTIDE SEQUENCE [LARGE SCALE GENOMIC DNA]</scope>
    <source>
        <strain evidence="2 3">M42-189</strain>
    </source>
</reference>
<feature type="compositionally biased region" description="Basic residues" evidence="1">
    <location>
        <begin position="1072"/>
        <end position="1081"/>
    </location>
</feature>
<feature type="compositionally biased region" description="Polar residues" evidence="1">
    <location>
        <begin position="570"/>
        <end position="582"/>
    </location>
</feature>
<feature type="compositionally biased region" description="Polar residues" evidence="1">
    <location>
        <begin position="848"/>
        <end position="858"/>
    </location>
</feature>